<feature type="compositionally biased region" description="Basic and acidic residues" evidence="1">
    <location>
        <begin position="1"/>
        <end position="12"/>
    </location>
</feature>
<dbReference type="EMBL" id="BAABLK010000034">
    <property type="protein sequence ID" value="GAA5227964.1"/>
    <property type="molecule type" value="Genomic_DNA"/>
</dbReference>
<name>A0ABP9TS91_9MICC</name>
<protein>
    <submittedName>
        <fullName evidence="2">Uncharacterized protein</fullName>
    </submittedName>
</protein>
<proteinExistence type="predicted"/>
<accession>A0ABP9TS91</accession>
<gene>
    <name evidence="2" type="ORF">GCM10025778_24970</name>
</gene>
<evidence type="ECO:0000313" key="3">
    <source>
        <dbReference type="Proteomes" id="UP001501257"/>
    </source>
</evidence>
<keyword evidence="3" id="KW-1185">Reference proteome</keyword>
<evidence type="ECO:0000256" key="1">
    <source>
        <dbReference type="SAM" id="MobiDB-lite"/>
    </source>
</evidence>
<evidence type="ECO:0000313" key="2">
    <source>
        <dbReference type="EMBL" id="GAA5227964.1"/>
    </source>
</evidence>
<reference evidence="3" key="1">
    <citation type="journal article" date="2019" name="Int. J. Syst. Evol. Microbiol.">
        <title>The Global Catalogue of Microorganisms (GCM) 10K type strain sequencing project: providing services to taxonomists for standard genome sequencing and annotation.</title>
        <authorList>
            <consortium name="The Broad Institute Genomics Platform"/>
            <consortium name="The Broad Institute Genome Sequencing Center for Infectious Disease"/>
            <person name="Wu L."/>
            <person name="Ma J."/>
        </authorList>
    </citation>
    <scope>NUCLEOTIDE SEQUENCE [LARGE SCALE GENOMIC DNA]</scope>
    <source>
        <strain evidence="3">JCM 18952</strain>
    </source>
</reference>
<feature type="region of interest" description="Disordered" evidence="1">
    <location>
        <begin position="50"/>
        <end position="72"/>
    </location>
</feature>
<dbReference type="Proteomes" id="UP001501257">
    <property type="component" value="Unassembled WGS sequence"/>
</dbReference>
<sequence>MTFTRWKDRVDTPRIGPLGQKSRHIPSRVNDGTCSYMFVLAGIREKFRTQKRRPAMAGTPFKNTSRERLSSP</sequence>
<feature type="region of interest" description="Disordered" evidence="1">
    <location>
        <begin position="1"/>
        <end position="26"/>
    </location>
</feature>
<organism evidence="2 3">
    <name type="scientific">Paeniglutamicibacter antarcticus</name>
    <dbReference type="NCBI Taxonomy" id="494023"/>
    <lineage>
        <taxon>Bacteria</taxon>
        <taxon>Bacillati</taxon>
        <taxon>Actinomycetota</taxon>
        <taxon>Actinomycetes</taxon>
        <taxon>Micrococcales</taxon>
        <taxon>Micrococcaceae</taxon>
        <taxon>Paeniglutamicibacter</taxon>
    </lineage>
</organism>
<comment type="caution">
    <text evidence="2">The sequence shown here is derived from an EMBL/GenBank/DDBJ whole genome shotgun (WGS) entry which is preliminary data.</text>
</comment>